<proteinExistence type="predicted"/>
<accession>A0AAE0YU38</accession>
<sequence length="91" mass="10282">MAAQSFWLSSATQKPVQKDELNVRSRNNNLLSKILEPFLADKGRTSSDVIVSFRLSKILEPFLADKGRTSSDVIVSFRRSEESLIPDVVYH</sequence>
<feature type="compositionally biased region" description="Polar residues" evidence="1">
    <location>
        <begin position="1"/>
        <end position="15"/>
    </location>
</feature>
<keyword evidence="3" id="KW-1185">Reference proteome</keyword>
<evidence type="ECO:0000313" key="2">
    <source>
        <dbReference type="EMBL" id="KAK3756506.1"/>
    </source>
</evidence>
<name>A0AAE0YU38_9GAST</name>
<dbReference type="AlphaFoldDB" id="A0AAE0YU38"/>
<dbReference type="EMBL" id="JAWDGP010005499">
    <property type="protein sequence ID" value="KAK3756506.1"/>
    <property type="molecule type" value="Genomic_DNA"/>
</dbReference>
<evidence type="ECO:0000313" key="3">
    <source>
        <dbReference type="Proteomes" id="UP001283361"/>
    </source>
</evidence>
<gene>
    <name evidence="2" type="ORF">RRG08_061566</name>
</gene>
<reference evidence="2" key="1">
    <citation type="journal article" date="2023" name="G3 (Bethesda)">
        <title>A reference genome for the long-term kleptoplast-retaining sea slug Elysia crispata morphotype clarki.</title>
        <authorList>
            <person name="Eastman K.E."/>
            <person name="Pendleton A.L."/>
            <person name="Shaikh M.A."/>
            <person name="Suttiyut T."/>
            <person name="Ogas R."/>
            <person name="Tomko P."/>
            <person name="Gavelis G."/>
            <person name="Widhalm J.R."/>
            <person name="Wisecaver J.H."/>
        </authorList>
    </citation>
    <scope>NUCLEOTIDE SEQUENCE</scope>
    <source>
        <strain evidence="2">ECLA1</strain>
    </source>
</reference>
<protein>
    <submittedName>
        <fullName evidence="2">Uncharacterized protein</fullName>
    </submittedName>
</protein>
<dbReference type="Proteomes" id="UP001283361">
    <property type="component" value="Unassembled WGS sequence"/>
</dbReference>
<evidence type="ECO:0000256" key="1">
    <source>
        <dbReference type="SAM" id="MobiDB-lite"/>
    </source>
</evidence>
<feature type="region of interest" description="Disordered" evidence="1">
    <location>
        <begin position="1"/>
        <end position="20"/>
    </location>
</feature>
<organism evidence="2 3">
    <name type="scientific">Elysia crispata</name>
    <name type="common">lettuce slug</name>
    <dbReference type="NCBI Taxonomy" id="231223"/>
    <lineage>
        <taxon>Eukaryota</taxon>
        <taxon>Metazoa</taxon>
        <taxon>Spiralia</taxon>
        <taxon>Lophotrochozoa</taxon>
        <taxon>Mollusca</taxon>
        <taxon>Gastropoda</taxon>
        <taxon>Heterobranchia</taxon>
        <taxon>Euthyneura</taxon>
        <taxon>Panpulmonata</taxon>
        <taxon>Sacoglossa</taxon>
        <taxon>Placobranchoidea</taxon>
        <taxon>Plakobranchidae</taxon>
        <taxon>Elysia</taxon>
    </lineage>
</organism>
<comment type="caution">
    <text evidence="2">The sequence shown here is derived from an EMBL/GenBank/DDBJ whole genome shotgun (WGS) entry which is preliminary data.</text>
</comment>